<evidence type="ECO:0000256" key="7">
    <source>
        <dbReference type="ARBA" id="ARBA00022670"/>
    </source>
</evidence>
<keyword evidence="13 18" id="KW-0472">Membrane</keyword>
<evidence type="ECO:0000256" key="11">
    <source>
        <dbReference type="ARBA" id="ARBA00022960"/>
    </source>
</evidence>
<evidence type="ECO:0000256" key="2">
    <source>
        <dbReference type="ARBA" id="ARBA00004752"/>
    </source>
</evidence>
<evidence type="ECO:0000256" key="16">
    <source>
        <dbReference type="ARBA" id="ARBA00034000"/>
    </source>
</evidence>
<feature type="domain" description="Glycosyl transferase family 51" evidence="20">
    <location>
        <begin position="74"/>
        <end position="251"/>
    </location>
</feature>
<keyword evidence="8" id="KW-0328">Glycosyltransferase</keyword>
<evidence type="ECO:0000256" key="3">
    <source>
        <dbReference type="ARBA" id="ARBA00007090"/>
    </source>
</evidence>
<comment type="catalytic activity">
    <reaction evidence="16">
        <text>Preferential cleavage: (Ac)2-L-Lys-D-Ala-|-D-Ala. Also transpeptidation of peptidyl-alanyl moieties that are N-acyl substituents of D-alanine.</text>
        <dbReference type="EC" id="3.4.16.4"/>
    </reaction>
</comment>
<evidence type="ECO:0000256" key="9">
    <source>
        <dbReference type="ARBA" id="ARBA00022679"/>
    </source>
</evidence>
<comment type="subcellular location">
    <subcellularLocation>
        <location evidence="1">Cell membrane</location>
    </subcellularLocation>
</comment>
<dbReference type="SUPFAM" id="SSF53955">
    <property type="entry name" value="Lysozyme-like"/>
    <property type="match status" value="1"/>
</dbReference>
<organism evidence="21 22">
    <name type="scientific">Dokdonia ponticola</name>
    <dbReference type="NCBI Taxonomy" id="2041041"/>
    <lineage>
        <taxon>Bacteria</taxon>
        <taxon>Pseudomonadati</taxon>
        <taxon>Bacteroidota</taxon>
        <taxon>Flavobacteriia</taxon>
        <taxon>Flavobacteriales</taxon>
        <taxon>Flavobacteriaceae</taxon>
        <taxon>Dokdonia</taxon>
    </lineage>
</organism>
<dbReference type="Gene3D" id="1.10.3810.10">
    <property type="entry name" value="Biosynthetic peptidoglycan transglycosylase-like"/>
    <property type="match status" value="1"/>
</dbReference>
<keyword evidence="12" id="KW-0573">Peptidoglycan synthesis</keyword>
<name>A0ABV9HWL7_9FLAO</name>
<dbReference type="Pfam" id="PF00912">
    <property type="entry name" value="Transgly"/>
    <property type="match status" value="1"/>
</dbReference>
<comment type="pathway">
    <text evidence="2">Cell wall biogenesis; peptidoglycan biosynthesis.</text>
</comment>
<evidence type="ECO:0000259" key="20">
    <source>
        <dbReference type="Pfam" id="PF00912"/>
    </source>
</evidence>
<keyword evidence="5" id="KW-1003">Cell membrane</keyword>
<keyword evidence="9" id="KW-0808">Transferase</keyword>
<dbReference type="InterPro" id="IPR036950">
    <property type="entry name" value="PBP_transglycosylase"/>
</dbReference>
<keyword evidence="14" id="KW-0511">Multifunctional enzyme</keyword>
<evidence type="ECO:0000256" key="13">
    <source>
        <dbReference type="ARBA" id="ARBA00023136"/>
    </source>
</evidence>
<evidence type="ECO:0000256" key="10">
    <source>
        <dbReference type="ARBA" id="ARBA00022801"/>
    </source>
</evidence>
<dbReference type="EMBL" id="JBHSFV010000003">
    <property type="protein sequence ID" value="MFC4633694.1"/>
    <property type="molecule type" value="Genomic_DNA"/>
</dbReference>
<keyword evidence="7" id="KW-0645">Protease</keyword>
<dbReference type="InterPro" id="IPR050396">
    <property type="entry name" value="Glycosyltr_51/Transpeptidase"/>
</dbReference>
<evidence type="ECO:0000256" key="12">
    <source>
        <dbReference type="ARBA" id="ARBA00022984"/>
    </source>
</evidence>
<comment type="similarity">
    <text evidence="4">In the N-terminal section; belongs to the glycosyltransferase 51 family.</text>
</comment>
<evidence type="ECO:0000256" key="18">
    <source>
        <dbReference type="SAM" id="Phobius"/>
    </source>
</evidence>
<dbReference type="Pfam" id="PF00905">
    <property type="entry name" value="Transpeptidase"/>
    <property type="match status" value="1"/>
</dbReference>
<comment type="catalytic activity">
    <reaction evidence="17">
        <text>[GlcNAc-(1-&gt;4)-Mur2Ac(oyl-L-Ala-gamma-D-Glu-L-Lys-D-Ala-D-Ala)](n)-di-trans,octa-cis-undecaprenyl diphosphate + beta-D-GlcNAc-(1-&gt;4)-Mur2Ac(oyl-L-Ala-gamma-D-Glu-L-Lys-D-Ala-D-Ala)-di-trans,octa-cis-undecaprenyl diphosphate = [GlcNAc-(1-&gt;4)-Mur2Ac(oyl-L-Ala-gamma-D-Glu-L-Lys-D-Ala-D-Ala)](n+1)-di-trans,octa-cis-undecaprenyl diphosphate + di-trans,octa-cis-undecaprenyl diphosphate + H(+)</text>
        <dbReference type="Rhea" id="RHEA:23708"/>
        <dbReference type="Rhea" id="RHEA-COMP:9602"/>
        <dbReference type="Rhea" id="RHEA-COMP:9603"/>
        <dbReference type="ChEBI" id="CHEBI:15378"/>
        <dbReference type="ChEBI" id="CHEBI:58405"/>
        <dbReference type="ChEBI" id="CHEBI:60033"/>
        <dbReference type="ChEBI" id="CHEBI:78435"/>
        <dbReference type="EC" id="2.4.99.28"/>
    </reaction>
</comment>
<evidence type="ECO:0000259" key="19">
    <source>
        <dbReference type="Pfam" id="PF00905"/>
    </source>
</evidence>
<dbReference type="Gene3D" id="3.40.710.10">
    <property type="entry name" value="DD-peptidase/beta-lactamase superfamily"/>
    <property type="match status" value="2"/>
</dbReference>
<dbReference type="RefSeq" id="WP_379977913.1">
    <property type="nucleotide sequence ID" value="NZ_JBHSFV010000003.1"/>
</dbReference>
<feature type="transmembrane region" description="Helical" evidence="18">
    <location>
        <begin position="25"/>
        <end position="46"/>
    </location>
</feature>
<evidence type="ECO:0000256" key="17">
    <source>
        <dbReference type="ARBA" id="ARBA00049902"/>
    </source>
</evidence>
<dbReference type="InterPro" id="IPR023346">
    <property type="entry name" value="Lysozyme-like_dom_sf"/>
</dbReference>
<proteinExistence type="inferred from homology"/>
<comment type="caution">
    <text evidence="21">The sequence shown here is derived from an EMBL/GenBank/DDBJ whole genome shotgun (WGS) entry which is preliminary data.</text>
</comment>
<evidence type="ECO:0000256" key="6">
    <source>
        <dbReference type="ARBA" id="ARBA00022645"/>
    </source>
</evidence>
<evidence type="ECO:0000256" key="15">
    <source>
        <dbReference type="ARBA" id="ARBA00023316"/>
    </source>
</evidence>
<keyword evidence="11" id="KW-0133">Cell shape</keyword>
<keyword evidence="18" id="KW-0812">Transmembrane</keyword>
<evidence type="ECO:0000256" key="14">
    <source>
        <dbReference type="ARBA" id="ARBA00023268"/>
    </source>
</evidence>
<keyword evidence="10" id="KW-0378">Hydrolase</keyword>
<dbReference type="InterPro" id="IPR001460">
    <property type="entry name" value="PCN-bd_Tpept"/>
</dbReference>
<evidence type="ECO:0000256" key="4">
    <source>
        <dbReference type="ARBA" id="ARBA00007739"/>
    </source>
</evidence>
<accession>A0ABV9HWL7</accession>
<protein>
    <submittedName>
        <fullName evidence="21">Penicillin-binding protein 1A</fullName>
    </submittedName>
</protein>
<evidence type="ECO:0000256" key="8">
    <source>
        <dbReference type="ARBA" id="ARBA00022676"/>
    </source>
</evidence>
<comment type="similarity">
    <text evidence="3">In the C-terminal section; belongs to the transpeptidase family.</text>
</comment>
<dbReference type="PANTHER" id="PTHR32282">
    <property type="entry name" value="BINDING PROTEIN TRANSPEPTIDASE, PUTATIVE-RELATED"/>
    <property type="match status" value="1"/>
</dbReference>
<evidence type="ECO:0000256" key="5">
    <source>
        <dbReference type="ARBA" id="ARBA00022475"/>
    </source>
</evidence>
<dbReference type="SUPFAM" id="SSF56601">
    <property type="entry name" value="beta-lactamase/transpeptidase-like"/>
    <property type="match status" value="1"/>
</dbReference>
<feature type="domain" description="Penicillin-binding protein transpeptidase" evidence="19">
    <location>
        <begin position="440"/>
        <end position="695"/>
    </location>
</feature>
<keyword evidence="18" id="KW-1133">Transmembrane helix</keyword>
<reference evidence="22" key="1">
    <citation type="journal article" date="2019" name="Int. J. Syst. Evol. Microbiol.">
        <title>The Global Catalogue of Microorganisms (GCM) 10K type strain sequencing project: providing services to taxonomists for standard genome sequencing and annotation.</title>
        <authorList>
            <consortium name="The Broad Institute Genomics Platform"/>
            <consortium name="The Broad Institute Genome Sequencing Center for Infectious Disease"/>
            <person name="Wu L."/>
            <person name="Ma J."/>
        </authorList>
    </citation>
    <scope>NUCLEOTIDE SEQUENCE [LARGE SCALE GENOMIC DNA]</scope>
    <source>
        <strain evidence="22">YJ-61-S</strain>
    </source>
</reference>
<evidence type="ECO:0000313" key="21">
    <source>
        <dbReference type="EMBL" id="MFC4633694.1"/>
    </source>
</evidence>
<keyword evidence="6" id="KW-0121">Carboxypeptidase</keyword>
<dbReference type="Proteomes" id="UP001596043">
    <property type="component" value="Unassembled WGS sequence"/>
</dbReference>
<keyword evidence="22" id="KW-1185">Reference proteome</keyword>
<dbReference type="InterPro" id="IPR001264">
    <property type="entry name" value="Glyco_trans_51"/>
</dbReference>
<dbReference type="InterPro" id="IPR012338">
    <property type="entry name" value="Beta-lactam/transpept-like"/>
</dbReference>
<sequence length="777" mass="87784">MAKKQLNKKQATTTTQTHFKKFIKWFWGLFAGGLLAIILLFLLASWNVFGKLPTFEELENPESNLATKILSADGKLLGTYFNENRTPIKYEDLPQHLVDALVATEDERYYDHSGIDFKGTARAFAYLGQRGGASTVTQQLSKLLFSDPPSSTIERLIQKVKEYVISTRLERQYTKEEIIAMYLNKQDFLFRAIGVSSASRIYFNKNVSDLSIEESAVIVAMLKNPRQFNPHREISRDKSKLRRNQVLKQMEKNGFLTTLEKDSLQALPMIVRFTPEGHRDGMATYFRENLKKFLAKWIEENPKGVDKDGNPEYYNIYRDGLTITTTIDSRMQRMAEDAVKKHMPRLQAEFDKQNLKNKTAPFRDIDEDQIDVIFNNAMKSSERWRKLKAAGKSESEIRKSFDVKTEMSIFSWQGDIDTTMTPRDSIRYYKKFLRTGMLSMVPQTGEVRAWVGGIDMAHFQYDHVQTGKRQVGSTFKPFLYATAVDQLHISPCDTLPNTLFSIAAGTHGNTKDWEPKNSDGKYGGMMTMKDALAGSVNTISARLMNEVGPQPVIDLVEKLGVDVSNIPPVPSIALGTPDLSLYEMVSAYSAFANQGVYIEPQIITTIEDKNGTILYQHVPNPKDVLSEEAAYVTLKLMEGVTQSGSGRRLRSGKSNRADYKDVVTGHPYSFTNPIAGKTGTTQNQSDGWFMGIVPNLVTGVWVGGDDRATHFASTRYGQGATMALPIWGLYMKDVYSNKDLNISDESFIKPKDLSIEVDCEKYKSQNTNNDDYDELDI</sequence>
<keyword evidence="15" id="KW-0961">Cell wall biogenesis/degradation</keyword>
<evidence type="ECO:0000256" key="1">
    <source>
        <dbReference type="ARBA" id="ARBA00004236"/>
    </source>
</evidence>
<evidence type="ECO:0000313" key="22">
    <source>
        <dbReference type="Proteomes" id="UP001596043"/>
    </source>
</evidence>
<dbReference type="PANTHER" id="PTHR32282:SF11">
    <property type="entry name" value="PENICILLIN-BINDING PROTEIN 1B"/>
    <property type="match status" value="1"/>
</dbReference>
<gene>
    <name evidence="21" type="ORF">ACFO3O_07235</name>
</gene>